<evidence type="ECO:0000313" key="6">
    <source>
        <dbReference type="EMBL" id="TMQ53463.1"/>
    </source>
</evidence>
<dbReference type="Gene3D" id="3.40.50.300">
    <property type="entry name" value="P-loop containing nucleotide triphosphate hydrolases"/>
    <property type="match status" value="1"/>
</dbReference>
<evidence type="ECO:0000256" key="3">
    <source>
        <dbReference type="HAMAP-Rule" id="MF_01820"/>
    </source>
</evidence>
<dbReference type="GO" id="GO:0005737">
    <property type="term" value="C:cytoplasm"/>
    <property type="evidence" value="ECO:0007669"/>
    <property type="project" value="UniProtKB-SubCell"/>
</dbReference>
<dbReference type="Pfam" id="PF03193">
    <property type="entry name" value="RsgA_GTPase"/>
    <property type="match status" value="1"/>
</dbReference>
<keyword evidence="1 3" id="KW-0547">Nucleotide-binding</keyword>
<dbReference type="InterPro" id="IPR004881">
    <property type="entry name" value="Ribosome_biogen_GTPase_RsgA"/>
</dbReference>
<protein>
    <recommendedName>
        <fullName evidence="3">Small ribosomal subunit biogenesis GTPase RsgA</fullName>
        <ecNumber evidence="3">3.6.1.-</ecNumber>
    </recommendedName>
</protein>
<evidence type="ECO:0000259" key="5">
    <source>
        <dbReference type="PROSITE" id="PS51721"/>
    </source>
</evidence>
<comment type="similarity">
    <text evidence="3">Belongs to the TRAFAC class YlqF/YawG GTPase family. RsgA subfamily.</text>
</comment>
<keyword evidence="2 3" id="KW-0342">GTP-binding</keyword>
<dbReference type="PROSITE" id="PS50936">
    <property type="entry name" value="ENGC_GTPASE"/>
    <property type="match status" value="1"/>
</dbReference>
<dbReference type="GO" id="GO:0019843">
    <property type="term" value="F:rRNA binding"/>
    <property type="evidence" value="ECO:0007669"/>
    <property type="project" value="UniProtKB-KW"/>
</dbReference>
<keyword evidence="3" id="KW-0694">RNA-binding</keyword>
<reference evidence="6 7" key="1">
    <citation type="journal article" date="2019" name="Nat. Microbiol.">
        <title>Mediterranean grassland soil C-N compound turnover is dependent on rainfall and depth, and is mediated by genomically divergent microorganisms.</title>
        <authorList>
            <person name="Diamond S."/>
            <person name="Andeer P.F."/>
            <person name="Li Z."/>
            <person name="Crits-Christoph A."/>
            <person name="Burstein D."/>
            <person name="Anantharaman K."/>
            <person name="Lane K.R."/>
            <person name="Thomas B.C."/>
            <person name="Pan C."/>
            <person name="Northen T.R."/>
            <person name="Banfield J.F."/>
        </authorList>
    </citation>
    <scope>NUCLEOTIDE SEQUENCE [LARGE SCALE GENOMIC DNA]</scope>
    <source>
        <strain evidence="6">WS_2</strain>
    </source>
</reference>
<evidence type="ECO:0000256" key="1">
    <source>
        <dbReference type="ARBA" id="ARBA00022741"/>
    </source>
</evidence>
<evidence type="ECO:0000259" key="4">
    <source>
        <dbReference type="PROSITE" id="PS50936"/>
    </source>
</evidence>
<dbReference type="GO" id="GO:0042274">
    <property type="term" value="P:ribosomal small subunit biogenesis"/>
    <property type="evidence" value="ECO:0007669"/>
    <property type="project" value="UniProtKB-UniRule"/>
</dbReference>
<dbReference type="PANTHER" id="PTHR32120">
    <property type="entry name" value="SMALL RIBOSOMAL SUBUNIT BIOGENESIS GTPASE RSGA"/>
    <property type="match status" value="1"/>
</dbReference>
<feature type="binding site" evidence="3">
    <location>
        <position position="258"/>
    </location>
    <ligand>
        <name>Zn(2+)</name>
        <dbReference type="ChEBI" id="CHEBI:29105"/>
    </ligand>
</feature>
<feature type="binding site" evidence="3">
    <location>
        <position position="251"/>
    </location>
    <ligand>
        <name>Zn(2+)</name>
        <dbReference type="ChEBI" id="CHEBI:29105"/>
    </ligand>
</feature>
<dbReference type="PANTHER" id="PTHR32120:SF11">
    <property type="entry name" value="SMALL RIBOSOMAL SUBUNIT BIOGENESIS GTPASE RSGA 1, MITOCHONDRIAL-RELATED"/>
    <property type="match status" value="1"/>
</dbReference>
<accession>A0A538SQ08</accession>
<dbReference type="InterPro" id="IPR010914">
    <property type="entry name" value="RsgA_GTPase_dom"/>
</dbReference>
<dbReference type="PROSITE" id="PS51721">
    <property type="entry name" value="G_CP"/>
    <property type="match status" value="1"/>
</dbReference>
<sequence length="297" mass="32079">MDFRACVLHPAGGEPIEATVRGRLMGPRRSLGNALVVGDVAHYVEEGGQAVVTEVTPRRNTFSRRGAGERAAEQVVAANLDQVVVVASIVQPQFRAGLVDRMLCQAEHAGLPARVAINKCDLVPDDEAQALLDDYVRAGYPAHRLSARTGEGVEALRRACGGRRSLFAGHSGVGKSTLLSALAPGVELREGLVNPRTGKGRHTTSAAWLIAPEPDLELIDTPGVRAFGLWGIGPRDLDQAWPEFRRFLGKCRFADCRHESEPGCAIRAAAEAGEISARRWESFRKLRAELEQEGAPR</sequence>
<keyword evidence="3" id="KW-0479">Metal-binding</keyword>
<keyword evidence="3" id="KW-0862">Zinc</keyword>
<dbReference type="NCBIfam" id="TIGR00157">
    <property type="entry name" value="ribosome small subunit-dependent GTPase A"/>
    <property type="match status" value="1"/>
</dbReference>
<feature type="binding site" evidence="3">
    <location>
        <begin position="169"/>
        <end position="177"/>
    </location>
    <ligand>
        <name>GTP</name>
        <dbReference type="ChEBI" id="CHEBI:37565"/>
    </ligand>
</feature>
<evidence type="ECO:0000256" key="2">
    <source>
        <dbReference type="ARBA" id="ARBA00023134"/>
    </source>
</evidence>
<dbReference type="SUPFAM" id="SSF52540">
    <property type="entry name" value="P-loop containing nucleoside triphosphate hydrolases"/>
    <property type="match status" value="1"/>
</dbReference>
<comment type="function">
    <text evidence="3">One of several proteins that assist in the late maturation steps of the functional core of the 30S ribosomal subunit. Helps release RbfA from mature subunits. May play a role in the assembly of ribosomal proteins into the subunit. Circularly permuted GTPase that catalyzes slow GTP hydrolysis, GTPase activity is stimulated by the 30S ribosomal subunit.</text>
</comment>
<keyword evidence="3" id="KW-0690">Ribosome biogenesis</keyword>
<comment type="cofactor">
    <cofactor evidence="3">
        <name>Zn(2+)</name>
        <dbReference type="ChEBI" id="CHEBI:29105"/>
    </cofactor>
    <text evidence="3">Binds 1 zinc ion per subunit.</text>
</comment>
<dbReference type="EMBL" id="VBOS01000298">
    <property type="protein sequence ID" value="TMQ53463.1"/>
    <property type="molecule type" value="Genomic_DNA"/>
</dbReference>
<feature type="binding site" evidence="3">
    <location>
        <begin position="118"/>
        <end position="121"/>
    </location>
    <ligand>
        <name>GTP</name>
        <dbReference type="ChEBI" id="CHEBI:37565"/>
    </ligand>
</feature>
<feature type="binding site" evidence="3">
    <location>
        <position position="264"/>
    </location>
    <ligand>
        <name>Zn(2+)</name>
        <dbReference type="ChEBI" id="CHEBI:29105"/>
    </ligand>
</feature>
<dbReference type="InterPro" id="IPR030378">
    <property type="entry name" value="G_CP_dom"/>
</dbReference>
<dbReference type="EC" id="3.6.1.-" evidence="3"/>
<dbReference type="Proteomes" id="UP000317716">
    <property type="component" value="Unassembled WGS sequence"/>
</dbReference>
<keyword evidence="3" id="KW-0963">Cytoplasm</keyword>
<dbReference type="GO" id="GO:0046872">
    <property type="term" value="F:metal ion binding"/>
    <property type="evidence" value="ECO:0007669"/>
    <property type="project" value="UniProtKB-KW"/>
</dbReference>
<comment type="subcellular location">
    <subcellularLocation>
        <location evidence="3">Cytoplasm</location>
    </subcellularLocation>
</comment>
<comment type="caution">
    <text evidence="6">The sequence shown here is derived from an EMBL/GenBank/DDBJ whole genome shotgun (WGS) entry which is preliminary data.</text>
</comment>
<feature type="domain" description="EngC GTPase" evidence="4">
    <location>
        <begin position="78"/>
        <end position="225"/>
    </location>
</feature>
<proteinExistence type="inferred from homology"/>
<name>A0A538SQ08_UNCEI</name>
<dbReference type="Gene3D" id="1.10.40.50">
    <property type="entry name" value="Probable gtpase engc, domain 3"/>
    <property type="match status" value="1"/>
</dbReference>
<dbReference type="InterPro" id="IPR027417">
    <property type="entry name" value="P-loop_NTPase"/>
</dbReference>
<feature type="domain" description="CP-type G" evidence="5">
    <location>
        <begin position="69"/>
        <end position="227"/>
    </location>
</feature>
<keyword evidence="3" id="KW-0699">rRNA-binding</keyword>
<dbReference type="GO" id="GO:0003924">
    <property type="term" value="F:GTPase activity"/>
    <property type="evidence" value="ECO:0007669"/>
    <property type="project" value="UniProtKB-UniRule"/>
</dbReference>
<gene>
    <name evidence="3 6" type="primary">rsgA</name>
    <name evidence="6" type="ORF">E6K72_08425</name>
</gene>
<evidence type="ECO:0000313" key="7">
    <source>
        <dbReference type="Proteomes" id="UP000317716"/>
    </source>
</evidence>
<dbReference type="CDD" id="cd01854">
    <property type="entry name" value="YjeQ_EngC"/>
    <property type="match status" value="1"/>
</dbReference>
<dbReference type="GO" id="GO:0005525">
    <property type="term" value="F:GTP binding"/>
    <property type="evidence" value="ECO:0007669"/>
    <property type="project" value="UniProtKB-UniRule"/>
</dbReference>
<dbReference type="HAMAP" id="MF_01820">
    <property type="entry name" value="GTPase_RsgA"/>
    <property type="match status" value="1"/>
</dbReference>
<organism evidence="6 7">
    <name type="scientific">Eiseniibacteriota bacterium</name>
    <dbReference type="NCBI Taxonomy" id="2212470"/>
    <lineage>
        <taxon>Bacteria</taxon>
        <taxon>Candidatus Eiseniibacteriota</taxon>
    </lineage>
</organism>
<feature type="binding site" evidence="3">
    <location>
        <position position="256"/>
    </location>
    <ligand>
        <name>Zn(2+)</name>
        <dbReference type="ChEBI" id="CHEBI:29105"/>
    </ligand>
</feature>
<comment type="subunit">
    <text evidence="3">Monomer. Associates with 30S ribosomal subunit, binds 16S rRNA.</text>
</comment>
<dbReference type="AlphaFoldDB" id="A0A538SQ08"/>
<keyword evidence="3" id="KW-0378">Hydrolase</keyword>